<organism evidence="3 4">
    <name type="scientific">Cyclotella atomus</name>
    <dbReference type="NCBI Taxonomy" id="382360"/>
    <lineage>
        <taxon>Eukaryota</taxon>
        <taxon>Sar</taxon>
        <taxon>Stramenopiles</taxon>
        <taxon>Ochrophyta</taxon>
        <taxon>Bacillariophyta</taxon>
        <taxon>Coscinodiscophyceae</taxon>
        <taxon>Thalassiosirophycidae</taxon>
        <taxon>Stephanodiscales</taxon>
        <taxon>Stephanodiscaceae</taxon>
        <taxon>Cyclotella</taxon>
    </lineage>
</organism>
<evidence type="ECO:0000313" key="4">
    <source>
        <dbReference type="Proteomes" id="UP001530400"/>
    </source>
</evidence>
<reference evidence="3 4" key="1">
    <citation type="submission" date="2024-10" db="EMBL/GenBank/DDBJ databases">
        <title>Updated reference genomes for cyclostephanoid diatoms.</title>
        <authorList>
            <person name="Roberts W.R."/>
            <person name="Alverson A.J."/>
        </authorList>
    </citation>
    <scope>NUCLEOTIDE SEQUENCE [LARGE SCALE GENOMIC DNA]</scope>
    <source>
        <strain evidence="3 4">AJA010-31</strain>
    </source>
</reference>
<evidence type="ECO:0000256" key="1">
    <source>
        <dbReference type="SAM" id="Phobius"/>
    </source>
</evidence>
<dbReference type="InterPro" id="IPR046714">
    <property type="entry name" value="DUF6787"/>
</dbReference>
<gene>
    <name evidence="3" type="ORF">ACHAWO_008435</name>
</gene>
<evidence type="ECO:0000313" key="3">
    <source>
        <dbReference type="EMBL" id="KAL3777898.1"/>
    </source>
</evidence>
<keyword evidence="1" id="KW-0472">Membrane</keyword>
<protein>
    <recommendedName>
        <fullName evidence="2">DUF6787 domain-containing protein</fullName>
    </recommendedName>
</protein>
<dbReference type="Pfam" id="PF20584">
    <property type="entry name" value="DUF6787"/>
    <property type="match status" value="1"/>
</dbReference>
<proteinExistence type="predicted"/>
<name>A0ABD3NPR2_9STRA</name>
<keyword evidence="1" id="KW-0812">Transmembrane</keyword>
<comment type="caution">
    <text evidence="3">The sequence shown here is derived from an EMBL/GenBank/DDBJ whole genome shotgun (WGS) entry which is preliminary data.</text>
</comment>
<evidence type="ECO:0000259" key="2">
    <source>
        <dbReference type="Pfam" id="PF20584"/>
    </source>
</evidence>
<feature type="domain" description="DUF6787" evidence="2">
    <location>
        <begin position="96"/>
        <end position="171"/>
    </location>
</feature>
<accession>A0ABD3NPR2</accession>
<sequence length="191" mass="21363">MASHVRFLSSSISGKFLHHHRSASASRLCQYHSALSQCSIRQTCTNLRRCSSSGPNGNSGGSNPAQQTFLQKFLAPKPMPPRNTPAWYREMTLLCTVFAITGSSTMFLVRPAMSNVLGLEGSLKDGPWSYRICSLVIMTPLYATLLVCVGTVFGRHAYFRHFSVKMFSRFGIPPSLMDKNFEKNAKNFKKW</sequence>
<feature type="transmembrane region" description="Helical" evidence="1">
    <location>
        <begin position="128"/>
        <end position="153"/>
    </location>
</feature>
<feature type="transmembrane region" description="Helical" evidence="1">
    <location>
        <begin position="87"/>
        <end position="108"/>
    </location>
</feature>
<keyword evidence="4" id="KW-1185">Reference proteome</keyword>
<dbReference type="EMBL" id="JALLPJ020001020">
    <property type="protein sequence ID" value="KAL3777898.1"/>
    <property type="molecule type" value="Genomic_DNA"/>
</dbReference>
<keyword evidence="1" id="KW-1133">Transmembrane helix</keyword>
<dbReference type="Proteomes" id="UP001530400">
    <property type="component" value="Unassembled WGS sequence"/>
</dbReference>
<dbReference type="AlphaFoldDB" id="A0ABD3NPR2"/>